<sequence>MRKLTASLIACLLVLGGCAPSFDRENEVVQETDDSQEKAVIPSVQISDQYYRTITPFRPSASRGLIAANLNTQYDIEEFERGLMRIAQESFSPERFLFQEGQYLDRDTIRSWLARKKTEKQLAEEKMTEDQNLGLNPVLQGDPTNDEVQEDSPLYLAHILEHNYLVQKEDSLELGGLVIGLALNTTHYYQKEQFGATYEVNLADRDKQVEEQGKKMAQQILNRIRAREDLQEVPVTIALFKQRPKHSVTPGNFVSFTEVEKGSNNIGSWKKWNEKYMLFPSDAAQRDHRDDYMRFLNFKQDIDEYYPNYNGVVGRGLYQGEQLNRLTIDIPIQFYGQAETIGFTQYVTGLVTEHFPEYLHVEVNISSVSGAESLVVKEANAQEPYVHIYR</sequence>
<dbReference type="Pfam" id="PF07537">
    <property type="entry name" value="CamS"/>
    <property type="match status" value="1"/>
</dbReference>
<evidence type="ECO:0000313" key="2">
    <source>
        <dbReference type="EMBL" id="QPC45501.1"/>
    </source>
</evidence>
<name>A0A7S8HEH3_9BACI</name>
<evidence type="ECO:0000313" key="3">
    <source>
        <dbReference type="Proteomes" id="UP000593626"/>
    </source>
</evidence>
<dbReference type="EMBL" id="CP049742">
    <property type="protein sequence ID" value="QPC45501.1"/>
    <property type="molecule type" value="Genomic_DNA"/>
</dbReference>
<keyword evidence="1" id="KW-0732">Signal</keyword>
<dbReference type="KEGG" id="mcui:G8O30_00170"/>
<dbReference type="CDD" id="cd13440">
    <property type="entry name" value="CamS_repeat_2"/>
    <property type="match status" value="1"/>
</dbReference>
<protein>
    <submittedName>
        <fullName evidence="2">CamS family sex pheromone protein</fullName>
    </submittedName>
</protein>
<dbReference type="PIRSF" id="PIRSF012509">
    <property type="entry name" value="CamS"/>
    <property type="match status" value="1"/>
</dbReference>
<accession>A0A7S8HEH3</accession>
<dbReference type="Gene3D" id="3.10.570.10">
    <property type="entry name" value="sex pheromone staph- cam373 precursor domain"/>
    <property type="match status" value="1"/>
</dbReference>
<dbReference type="AlphaFoldDB" id="A0A7S8HEH3"/>
<reference evidence="2 3" key="1">
    <citation type="submission" date="2019-07" db="EMBL/GenBank/DDBJ databases">
        <title>Genome sequence of 2 isolates from Red Sea Mangroves.</title>
        <authorList>
            <person name="Sefrji F."/>
            <person name="Michoud G."/>
            <person name="Merlino G."/>
            <person name="Daffonchio D."/>
        </authorList>
    </citation>
    <scope>NUCLEOTIDE SEQUENCE [LARGE SCALE GENOMIC DNA]</scope>
    <source>
        <strain evidence="2 3">R1DC41</strain>
    </source>
</reference>
<dbReference type="PROSITE" id="PS51257">
    <property type="entry name" value="PROKAR_LIPOPROTEIN"/>
    <property type="match status" value="1"/>
</dbReference>
<proteinExistence type="predicted"/>
<feature type="signal peptide" evidence="1">
    <location>
        <begin position="1"/>
        <end position="23"/>
    </location>
</feature>
<gene>
    <name evidence="2" type="ORF">G8O30_00170</name>
</gene>
<dbReference type="RefSeq" id="WP_239673003.1">
    <property type="nucleotide sequence ID" value="NZ_CP049742.1"/>
</dbReference>
<keyword evidence="3" id="KW-1185">Reference proteome</keyword>
<organism evidence="2 3">
    <name type="scientific">Mangrovibacillus cuniculi</name>
    <dbReference type="NCBI Taxonomy" id="2593652"/>
    <lineage>
        <taxon>Bacteria</taxon>
        <taxon>Bacillati</taxon>
        <taxon>Bacillota</taxon>
        <taxon>Bacilli</taxon>
        <taxon>Bacillales</taxon>
        <taxon>Bacillaceae</taxon>
        <taxon>Mangrovibacillus</taxon>
    </lineage>
</organism>
<dbReference type="Proteomes" id="UP000593626">
    <property type="component" value="Chromosome"/>
</dbReference>
<dbReference type="InterPro" id="IPR011426">
    <property type="entry name" value="CamS"/>
</dbReference>
<dbReference type="CDD" id="cd13441">
    <property type="entry name" value="CamS_repeat_1"/>
    <property type="match status" value="1"/>
</dbReference>
<feature type="chain" id="PRO_5032305755" evidence="1">
    <location>
        <begin position="24"/>
        <end position="390"/>
    </location>
</feature>
<evidence type="ECO:0000256" key="1">
    <source>
        <dbReference type="SAM" id="SignalP"/>
    </source>
</evidence>